<dbReference type="RefSeq" id="XP_001263101.1">
    <property type="nucleotide sequence ID" value="XM_001263100.1"/>
</dbReference>
<dbReference type="GO" id="GO:0005524">
    <property type="term" value="F:ATP binding"/>
    <property type="evidence" value="ECO:0007669"/>
    <property type="project" value="InterPro"/>
</dbReference>
<feature type="domain" description="Protein kinase" evidence="2">
    <location>
        <begin position="546"/>
        <end position="811"/>
    </location>
</feature>
<dbReference type="InterPro" id="IPR058925">
    <property type="entry name" value="zf-C2H2_AcuF"/>
</dbReference>
<proteinExistence type="predicted"/>
<evidence type="ECO:0000313" key="4">
    <source>
        <dbReference type="Proteomes" id="UP000006702"/>
    </source>
</evidence>
<dbReference type="SUPFAM" id="SSF56112">
    <property type="entry name" value="Protein kinase-like (PK-like)"/>
    <property type="match status" value="1"/>
</dbReference>
<dbReference type="EMBL" id="DS027690">
    <property type="protein sequence ID" value="EAW21204.1"/>
    <property type="molecule type" value="Genomic_DNA"/>
</dbReference>
<feature type="compositionally biased region" description="Basic and acidic residues" evidence="1">
    <location>
        <begin position="98"/>
        <end position="111"/>
    </location>
</feature>
<dbReference type="eggNOG" id="KOG0583">
    <property type="taxonomic scope" value="Eukaryota"/>
</dbReference>
<dbReference type="Gene3D" id="1.10.510.10">
    <property type="entry name" value="Transferase(Phosphotransferase) domain 1"/>
    <property type="match status" value="1"/>
</dbReference>
<dbReference type="OMA" id="ERTWAYL"/>
<dbReference type="VEuPathDB" id="FungiDB:NFIA_063650"/>
<dbReference type="AlphaFoldDB" id="A1D660"/>
<protein>
    <submittedName>
        <fullName evidence="3">Protein kinase, putative</fullName>
    </submittedName>
</protein>
<dbReference type="PANTHER" id="PTHR35391">
    <property type="entry name" value="C2H2-TYPE DOMAIN-CONTAINING PROTEIN-RELATED"/>
    <property type="match status" value="1"/>
</dbReference>
<dbReference type="KEGG" id="nfi:NFIA_063650"/>
<dbReference type="PANTHER" id="PTHR35391:SF5">
    <property type="entry name" value="DUF6590 DOMAIN-CONTAINING PROTEIN"/>
    <property type="match status" value="1"/>
</dbReference>
<dbReference type="Proteomes" id="UP000006702">
    <property type="component" value="Unassembled WGS sequence"/>
</dbReference>
<dbReference type="Pfam" id="PF00069">
    <property type="entry name" value="Pkinase"/>
    <property type="match status" value="1"/>
</dbReference>
<sequence>MAVDDSPELIESLVIIGIRVSNQFAALDGLIDVDGGDKDNFTNELQRFELWATSLGLYHDWIITASAFSNYYSPDTRLTVFTVRGALGDALVASAQETRPEDDKNIAKSDCSDDSEEEDFSSYQSEPVTKAYLGNITVTIDRLYRLSFKIRNPAMRTGLSKALEYTEVDPDTGVNLIEVYASLDLSHLVELFRCFGHRHPDDLKNHYLVQRLARANTRRRQQFRYWRKRKVKYEEYSKSTEMTLKTSQNGNIHLERERRVIHGPPSALSQPSTATMLNVARVKLEDEASIISTQSCLILAGDKSSDHISIPPPPATDSNAKEFECPYCFTICPRKFITKEAWETHIFRDLRPYVCTFEDCKEPDQQYDTLSDWMSHEASKHNVISDPDNDHRAYIRNCPLCLSPNASPVHIAGHLRRIACFSLPKSSSGRYESTLGSGLSDRPEIVSYSSERSSMESFSWEAWSENVSTSREPHQSKTDVSEIDVALENTTEQIQGSCEERTDSPVGKHVTGEPTMVPLSTPSPSSPIRPILAPEDRLGFLLADRLELTSILANGADGVVYKGIDIHTNVVYAVKALNKVGLDARQLQFQQREIRLHHRVSEHPNVVSLVNIMDSVDCTYMVMEFCPEGDLFSSITEEGNFVGNDPLAKRVFLQMLDAVHYCHSLGVYHRNLNPENIWVTGQGLTVKLAGFNLATTDDFTADFGCGSTFYMSPECQQSNPRPMSCYASAPNDVWSLGVILVNLTCGRNPFKRASIEDSTYRAYRKDPFFLKSILPLSEELVGILSRVFECEPTKRITIPELRSLILDCPVFTVKSYTSDDHSKDQVG</sequence>
<dbReference type="InterPro" id="IPR000719">
    <property type="entry name" value="Prot_kinase_dom"/>
</dbReference>
<dbReference type="OrthoDB" id="6133115at2759"/>
<feature type="region of interest" description="Disordered" evidence="1">
    <location>
        <begin position="96"/>
        <end position="120"/>
    </location>
</feature>
<dbReference type="InterPro" id="IPR011009">
    <property type="entry name" value="Kinase-like_dom_sf"/>
</dbReference>
<evidence type="ECO:0000259" key="2">
    <source>
        <dbReference type="PROSITE" id="PS50011"/>
    </source>
</evidence>
<dbReference type="GO" id="GO:0004672">
    <property type="term" value="F:protein kinase activity"/>
    <property type="evidence" value="ECO:0007669"/>
    <property type="project" value="InterPro"/>
</dbReference>
<keyword evidence="4" id="KW-1185">Reference proteome</keyword>
<evidence type="ECO:0000313" key="3">
    <source>
        <dbReference type="EMBL" id="EAW21204.1"/>
    </source>
</evidence>
<gene>
    <name evidence="3" type="ORF">NFIA_063650</name>
</gene>
<keyword evidence="3" id="KW-0808">Transferase</keyword>
<dbReference type="STRING" id="331117.A1D660"/>
<keyword evidence="3" id="KW-0418">Kinase</keyword>
<dbReference type="PROSITE" id="PS50011">
    <property type="entry name" value="PROTEIN_KINASE_DOM"/>
    <property type="match status" value="1"/>
</dbReference>
<evidence type="ECO:0000256" key="1">
    <source>
        <dbReference type="SAM" id="MobiDB-lite"/>
    </source>
</evidence>
<dbReference type="Pfam" id="PF26082">
    <property type="entry name" value="zf-C2H2_AcuF"/>
    <property type="match status" value="1"/>
</dbReference>
<name>A1D660_NEOFI</name>
<dbReference type="GeneID" id="4589825"/>
<accession>A1D660</accession>
<dbReference type="HOGENOM" id="CLU_017898_0_0_1"/>
<dbReference type="FunFam" id="1.10.510.10:FF:000549">
    <property type="entry name" value="Protein serine/threonine kinase (Ran1), putative"/>
    <property type="match status" value="1"/>
</dbReference>
<reference evidence="4" key="1">
    <citation type="journal article" date="2008" name="PLoS Genet.">
        <title>Genomic islands in the pathogenic filamentous fungus Aspergillus fumigatus.</title>
        <authorList>
            <person name="Fedorova N.D."/>
            <person name="Khaldi N."/>
            <person name="Joardar V.S."/>
            <person name="Maiti R."/>
            <person name="Amedeo P."/>
            <person name="Anderson M.J."/>
            <person name="Crabtree J."/>
            <person name="Silva J.C."/>
            <person name="Badger J.H."/>
            <person name="Albarraq A."/>
            <person name="Angiuoli S."/>
            <person name="Bussey H."/>
            <person name="Bowyer P."/>
            <person name="Cotty P.J."/>
            <person name="Dyer P.S."/>
            <person name="Egan A."/>
            <person name="Galens K."/>
            <person name="Fraser-Liggett C.M."/>
            <person name="Haas B.J."/>
            <person name="Inman J.M."/>
            <person name="Kent R."/>
            <person name="Lemieux S."/>
            <person name="Malavazi I."/>
            <person name="Orvis J."/>
            <person name="Roemer T."/>
            <person name="Ronning C.M."/>
            <person name="Sundaram J.P."/>
            <person name="Sutton G."/>
            <person name="Turner G."/>
            <person name="Venter J.C."/>
            <person name="White O.R."/>
            <person name="Whitty B.R."/>
            <person name="Youngman P."/>
            <person name="Wolfe K.H."/>
            <person name="Goldman G.H."/>
            <person name="Wortman J.R."/>
            <person name="Jiang B."/>
            <person name="Denning D.W."/>
            <person name="Nierman W.C."/>
        </authorList>
    </citation>
    <scope>NUCLEOTIDE SEQUENCE [LARGE SCALE GENOMIC DNA]</scope>
    <source>
        <strain evidence="4">ATCC 1020 / DSM 3700 / CBS 544.65 / FGSC A1164 / JCM 1740 / NRRL 181 / WB 181</strain>
    </source>
</reference>
<organism evidence="3 4">
    <name type="scientific">Neosartorya fischeri (strain ATCC 1020 / DSM 3700 / CBS 544.65 / FGSC A1164 / JCM 1740 / NRRL 181 / WB 181)</name>
    <name type="common">Aspergillus fischerianus</name>
    <dbReference type="NCBI Taxonomy" id="331117"/>
    <lineage>
        <taxon>Eukaryota</taxon>
        <taxon>Fungi</taxon>
        <taxon>Dikarya</taxon>
        <taxon>Ascomycota</taxon>
        <taxon>Pezizomycotina</taxon>
        <taxon>Eurotiomycetes</taxon>
        <taxon>Eurotiomycetidae</taxon>
        <taxon>Eurotiales</taxon>
        <taxon>Aspergillaceae</taxon>
        <taxon>Aspergillus</taxon>
        <taxon>Aspergillus subgen. Fumigati</taxon>
    </lineage>
</organism>